<dbReference type="PRINTS" id="PR00625">
    <property type="entry name" value="JDOMAIN"/>
</dbReference>
<dbReference type="Pfam" id="PF00226">
    <property type="entry name" value="DnaJ"/>
    <property type="match status" value="1"/>
</dbReference>
<dbReference type="InterPro" id="IPR056453">
    <property type="entry name" value="HTH_DNAJC9"/>
</dbReference>
<organism evidence="3 4">
    <name type="scientific">Cladonia borealis</name>
    <dbReference type="NCBI Taxonomy" id="184061"/>
    <lineage>
        <taxon>Eukaryota</taxon>
        <taxon>Fungi</taxon>
        <taxon>Dikarya</taxon>
        <taxon>Ascomycota</taxon>
        <taxon>Pezizomycotina</taxon>
        <taxon>Lecanoromycetes</taxon>
        <taxon>OSLEUM clade</taxon>
        <taxon>Lecanoromycetidae</taxon>
        <taxon>Lecanorales</taxon>
        <taxon>Lecanorineae</taxon>
        <taxon>Cladoniaceae</taxon>
        <taxon>Cladonia</taxon>
    </lineage>
</organism>
<proteinExistence type="predicted"/>
<dbReference type="Pfam" id="PF23302">
    <property type="entry name" value="HTH_DNAJC9"/>
    <property type="match status" value="1"/>
</dbReference>
<dbReference type="PANTHER" id="PTHR44144:SF1">
    <property type="entry name" value="DNAJ HOMOLOG SUBFAMILY C MEMBER 9"/>
    <property type="match status" value="1"/>
</dbReference>
<evidence type="ECO:0000313" key="3">
    <source>
        <dbReference type="EMBL" id="KAK0513710.1"/>
    </source>
</evidence>
<name>A0AA39R4K5_9LECA</name>
<dbReference type="EMBL" id="JAFEKC020000006">
    <property type="protein sequence ID" value="KAK0513710.1"/>
    <property type="molecule type" value="Genomic_DNA"/>
</dbReference>
<dbReference type="CDD" id="cd06257">
    <property type="entry name" value="DnaJ"/>
    <property type="match status" value="1"/>
</dbReference>
<dbReference type="PROSITE" id="PS50076">
    <property type="entry name" value="DNAJ_2"/>
    <property type="match status" value="1"/>
</dbReference>
<evidence type="ECO:0000256" key="1">
    <source>
        <dbReference type="SAM" id="MobiDB-lite"/>
    </source>
</evidence>
<evidence type="ECO:0000313" key="4">
    <source>
        <dbReference type="Proteomes" id="UP001166286"/>
    </source>
</evidence>
<dbReference type="GO" id="GO:0005634">
    <property type="term" value="C:nucleus"/>
    <property type="evidence" value="ECO:0007669"/>
    <property type="project" value="TreeGrafter"/>
</dbReference>
<dbReference type="GO" id="GO:0031072">
    <property type="term" value="F:heat shock protein binding"/>
    <property type="evidence" value="ECO:0007669"/>
    <property type="project" value="TreeGrafter"/>
</dbReference>
<dbReference type="SUPFAM" id="SSF46565">
    <property type="entry name" value="Chaperone J-domain"/>
    <property type="match status" value="1"/>
</dbReference>
<evidence type="ECO:0000259" key="2">
    <source>
        <dbReference type="PROSITE" id="PS50076"/>
    </source>
</evidence>
<feature type="compositionally biased region" description="Basic and acidic residues" evidence="1">
    <location>
        <begin position="198"/>
        <end position="221"/>
    </location>
</feature>
<dbReference type="Gene3D" id="1.10.287.110">
    <property type="entry name" value="DnaJ domain"/>
    <property type="match status" value="1"/>
</dbReference>
<protein>
    <recommendedName>
        <fullName evidence="2">J domain-containing protein</fullName>
    </recommendedName>
</protein>
<dbReference type="FunFam" id="1.10.287.110:FF:000110">
    <property type="entry name" value="DnaJ domain protein (AFU_orthologue AFUA_2G13210)"/>
    <property type="match status" value="1"/>
</dbReference>
<feature type="compositionally biased region" description="Basic and acidic residues" evidence="1">
    <location>
        <begin position="274"/>
        <end position="296"/>
    </location>
</feature>
<reference evidence="3" key="1">
    <citation type="submission" date="2023-03" db="EMBL/GenBank/DDBJ databases">
        <title>Complete genome of Cladonia borealis.</title>
        <authorList>
            <person name="Park H."/>
        </authorList>
    </citation>
    <scope>NUCLEOTIDE SEQUENCE</scope>
    <source>
        <strain evidence="3">ANT050790</strain>
    </source>
</reference>
<dbReference type="InterPro" id="IPR001623">
    <property type="entry name" value="DnaJ_domain"/>
</dbReference>
<dbReference type="AlphaFoldDB" id="A0AA39R4K5"/>
<feature type="domain" description="J" evidence="2">
    <location>
        <begin position="17"/>
        <end position="84"/>
    </location>
</feature>
<comment type="caution">
    <text evidence="3">The sequence shown here is derived from an EMBL/GenBank/DDBJ whole genome shotgun (WGS) entry which is preliminary data.</text>
</comment>
<feature type="compositionally biased region" description="Basic residues" evidence="1">
    <location>
        <begin position="332"/>
        <end position="344"/>
    </location>
</feature>
<sequence length="344" mass="38737">MADTTDNLMNEPPTDINPYESLELSTSATSSEVKTAYKKLALRHHPDKVPPSERDSAHIKFQEIAFAYAILSDERRRKRYDTTGNTSASLDIEDDEFNWADFFRVQFGDPQFKSKELDKFKSEYQGSDEEKRDVLAAYKKFSGDLNAVFTEIMFSNPLDDEGRFRTYIDQAITAGETEAYHAYTHESKKKRDARHKAAAKEAKEAGKLAEEMGVGDKEAKDGKKKGKKGGKNDGDNEVDLATLIQRNQKSRSSIIDQLEAKYGGGKPSKNGTKRKLEEPPEQMFEKNRKLKEESRQTPRKKTRKGAIEGDEEQIVNGEASVDTKTKATRSSTRGKKGTATKITK</sequence>
<dbReference type="InterPro" id="IPR052594">
    <property type="entry name" value="J_domain-containing_protein"/>
</dbReference>
<accession>A0AA39R4K5</accession>
<dbReference type="InterPro" id="IPR036869">
    <property type="entry name" value="J_dom_sf"/>
</dbReference>
<dbReference type="GO" id="GO:0005737">
    <property type="term" value="C:cytoplasm"/>
    <property type="evidence" value="ECO:0007669"/>
    <property type="project" value="TreeGrafter"/>
</dbReference>
<dbReference type="PANTHER" id="PTHR44144">
    <property type="entry name" value="DNAJ HOMOLOG SUBFAMILY C MEMBER 9"/>
    <property type="match status" value="1"/>
</dbReference>
<keyword evidence="4" id="KW-1185">Reference proteome</keyword>
<feature type="region of interest" description="Disordered" evidence="1">
    <location>
        <begin position="1"/>
        <end position="27"/>
    </location>
</feature>
<feature type="compositionally biased region" description="Basic residues" evidence="1">
    <location>
        <begin position="187"/>
        <end position="197"/>
    </location>
</feature>
<dbReference type="PROSITE" id="PS00636">
    <property type="entry name" value="DNAJ_1"/>
    <property type="match status" value="1"/>
</dbReference>
<dbReference type="Proteomes" id="UP001166286">
    <property type="component" value="Unassembled WGS sequence"/>
</dbReference>
<gene>
    <name evidence="3" type="ORF">JMJ35_003432</name>
</gene>
<feature type="region of interest" description="Disordered" evidence="1">
    <location>
        <begin position="184"/>
        <end position="344"/>
    </location>
</feature>
<feature type="compositionally biased region" description="Polar residues" evidence="1">
    <location>
        <begin position="244"/>
        <end position="255"/>
    </location>
</feature>
<dbReference type="SMART" id="SM00271">
    <property type="entry name" value="DnaJ"/>
    <property type="match status" value="1"/>
</dbReference>
<dbReference type="InterPro" id="IPR018253">
    <property type="entry name" value="DnaJ_domain_CS"/>
</dbReference>